<keyword evidence="2" id="KW-1185">Reference proteome</keyword>
<dbReference type="OrthoDB" id="9066681at2"/>
<protein>
    <submittedName>
        <fullName evidence="1">Uncharacterized protein</fullName>
    </submittedName>
</protein>
<evidence type="ECO:0000313" key="1">
    <source>
        <dbReference type="EMBL" id="RTR35904.1"/>
    </source>
</evidence>
<dbReference type="EMBL" id="RXNU01000029">
    <property type="protein sequence ID" value="RTR35904.1"/>
    <property type="molecule type" value="Genomic_DNA"/>
</dbReference>
<evidence type="ECO:0000313" key="2">
    <source>
        <dbReference type="Proteomes" id="UP000267448"/>
    </source>
</evidence>
<organism evidence="1 2">
    <name type="scientific">Shewanella canadensis</name>
    <dbReference type="NCBI Taxonomy" id="271096"/>
    <lineage>
        <taxon>Bacteria</taxon>
        <taxon>Pseudomonadati</taxon>
        <taxon>Pseudomonadota</taxon>
        <taxon>Gammaproteobacteria</taxon>
        <taxon>Alteromonadales</taxon>
        <taxon>Shewanellaceae</taxon>
        <taxon>Shewanella</taxon>
    </lineage>
</organism>
<dbReference type="RefSeq" id="WP_126523500.1">
    <property type="nucleotide sequence ID" value="NZ_RXNU01000029.1"/>
</dbReference>
<comment type="caution">
    <text evidence="1">The sequence shown here is derived from an EMBL/GenBank/DDBJ whole genome shotgun (WGS) entry which is preliminary data.</text>
</comment>
<accession>A0A431WKN0</accession>
<proteinExistence type="predicted"/>
<dbReference type="AlphaFoldDB" id="A0A431WKN0"/>
<sequence>MSEYQYYRFECLDGYLGTKQREALRGISSRAEITAASFQVVYHYSGLKAEAYDVVLNYFDIGFYYADWGSIDVYIKLPIGTLPDALLQFSQYGLSVHESDQWQLLVFSIEEYHEYFDDEQADAFFQHLVTLRAELMQGDWRLLYFMWLKAFDSFNDIAAMPMLEFDFNNLTKAQRVFAELFDIPLGLVKALAQALTANPSHRANVSYFSVDNWLAELTEQEKNNLLKAIFERGQLTRQQAIAMTKKEPVNKQVAYQYWLNAKVITPYIEMAQKQFKQEQAAVLAQQRVAEKVAKEAELAEVYRQRDHVWQLAQTQAKRACASGYDQASREVHQLAEAYQFKGERTAFELRFKRFVSNNNNRKALLKRLQDLSLGV</sequence>
<dbReference type="Proteomes" id="UP000267448">
    <property type="component" value="Unassembled WGS sequence"/>
</dbReference>
<reference evidence="1 2" key="1">
    <citation type="submission" date="2018-12" db="EMBL/GenBank/DDBJ databases">
        <authorList>
            <person name="Yu L."/>
        </authorList>
    </citation>
    <scope>NUCLEOTIDE SEQUENCE [LARGE SCALE GENOMIC DNA]</scope>
    <source>
        <strain evidence="1 2">HAW-EB2</strain>
    </source>
</reference>
<gene>
    <name evidence="1" type="ORF">EKG38_24505</name>
</gene>
<name>A0A431WKN0_9GAMM</name>